<name>A0A8B6GJD3_MYTGA</name>
<dbReference type="InterPro" id="IPR000953">
    <property type="entry name" value="Chromo/chromo_shadow_dom"/>
</dbReference>
<proteinExistence type="predicted"/>
<dbReference type="Gene3D" id="2.40.50.40">
    <property type="match status" value="1"/>
</dbReference>
<dbReference type="InterPro" id="IPR023780">
    <property type="entry name" value="Chromo_domain"/>
</dbReference>
<gene>
    <name evidence="5" type="ORF">MGAL_10B078578</name>
</gene>
<dbReference type="SUPFAM" id="SSF54160">
    <property type="entry name" value="Chromo domain-like"/>
    <property type="match status" value="1"/>
</dbReference>
<evidence type="ECO:0000259" key="4">
    <source>
        <dbReference type="PROSITE" id="PS50013"/>
    </source>
</evidence>
<feature type="domain" description="Chromo" evidence="4">
    <location>
        <begin position="149"/>
        <end position="193"/>
    </location>
</feature>
<dbReference type="InterPro" id="IPR016197">
    <property type="entry name" value="Chromo-like_dom_sf"/>
</dbReference>
<keyword evidence="6" id="KW-1185">Reference proteome</keyword>
<dbReference type="InterPro" id="IPR023779">
    <property type="entry name" value="Chromodomain_CS"/>
</dbReference>
<keyword evidence="2" id="KW-0539">Nucleus</keyword>
<dbReference type="OrthoDB" id="5988554at2759"/>
<dbReference type="PROSITE" id="PS50013">
    <property type="entry name" value="CHROMO_2"/>
    <property type="match status" value="1"/>
</dbReference>
<dbReference type="PROSITE" id="PS00598">
    <property type="entry name" value="CHROMO_1"/>
    <property type="match status" value="1"/>
</dbReference>
<sequence length="450" mass="51899">MDRNTLKDELTELMHGVTRPPALLMKNPRISTKNLNLDSYEILHNEPLHDISNVVKNIIEELPTHIENKNVQNEFEKFAAKTVGEKNQVKGSDARRFVVQLAKFITNLNEKGLITENKSGFLSRGAKYSLEWENGIQSTGKLCISKIKGMAEKLDCSIDRVKGELFLVKWENFPKYDSTWEPAKHIPTSTCDRRFSSTRDNLFIKENCGKKFKQRQKLRKIKLLETYAQKALSFTETFGQKPIKVDCKSESGLKVSFKLGENNEPKYSSEKIEAEDKEALKQILFLLDKFCISDAAFHELSMLVDDMPRKYMIVQCRDDINKIYHIERSSEYRQVRTPNGGGARHINEPKTWRQDDILQHGKKVFFLNCKSNRGKVTDFQFEVRNFMGDRIDNDWGHRDTQAPPPTRNDKESDPPERAIINVSEMIVYADDSSEDRLPPEPIIPDSSATY</sequence>
<dbReference type="Pfam" id="PF00385">
    <property type="entry name" value="Chromo"/>
    <property type="match status" value="1"/>
</dbReference>
<feature type="compositionally biased region" description="Basic and acidic residues" evidence="3">
    <location>
        <begin position="407"/>
        <end position="416"/>
    </location>
</feature>
<dbReference type="Proteomes" id="UP000596742">
    <property type="component" value="Unassembled WGS sequence"/>
</dbReference>
<protein>
    <recommendedName>
        <fullName evidence="4">Chromo domain-containing protein</fullName>
    </recommendedName>
</protein>
<dbReference type="GO" id="GO:0005634">
    <property type="term" value="C:nucleus"/>
    <property type="evidence" value="ECO:0007669"/>
    <property type="project" value="UniProtKB-SubCell"/>
</dbReference>
<comment type="subcellular location">
    <subcellularLocation>
        <location evidence="1">Nucleus</location>
    </subcellularLocation>
</comment>
<comment type="caution">
    <text evidence="5">The sequence shown here is derived from an EMBL/GenBank/DDBJ whole genome shotgun (WGS) entry which is preliminary data.</text>
</comment>
<accession>A0A8B6GJD3</accession>
<dbReference type="AlphaFoldDB" id="A0A8B6GJD3"/>
<reference evidence="5" key="1">
    <citation type="submission" date="2018-11" db="EMBL/GenBank/DDBJ databases">
        <authorList>
            <person name="Alioto T."/>
            <person name="Alioto T."/>
        </authorList>
    </citation>
    <scope>NUCLEOTIDE SEQUENCE</scope>
</reference>
<evidence type="ECO:0000313" key="6">
    <source>
        <dbReference type="Proteomes" id="UP000596742"/>
    </source>
</evidence>
<feature type="region of interest" description="Disordered" evidence="3">
    <location>
        <begin position="392"/>
        <end position="417"/>
    </location>
</feature>
<feature type="region of interest" description="Disordered" evidence="3">
    <location>
        <begin position="429"/>
        <end position="450"/>
    </location>
</feature>
<evidence type="ECO:0000313" key="5">
    <source>
        <dbReference type="EMBL" id="VDI64842.1"/>
    </source>
</evidence>
<evidence type="ECO:0000256" key="3">
    <source>
        <dbReference type="SAM" id="MobiDB-lite"/>
    </source>
</evidence>
<evidence type="ECO:0000256" key="2">
    <source>
        <dbReference type="ARBA" id="ARBA00023242"/>
    </source>
</evidence>
<organism evidence="5 6">
    <name type="scientific">Mytilus galloprovincialis</name>
    <name type="common">Mediterranean mussel</name>
    <dbReference type="NCBI Taxonomy" id="29158"/>
    <lineage>
        <taxon>Eukaryota</taxon>
        <taxon>Metazoa</taxon>
        <taxon>Spiralia</taxon>
        <taxon>Lophotrochozoa</taxon>
        <taxon>Mollusca</taxon>
        <taxon>Bivalvia</taxon>
        <taxon>Autobranchia</taxon>
        <taxon>Pteriomorphia</taxon>
        <taxon>Mytilida</taxon>
        <taxon>Mytiloidea</taxon>
        <taxon>Mytilidae</taxon>
        <taxon>Mytilinae</taxon>
        <taxon>Mytilus</taxon>
    </lineage>
</organism>
<dbReference type="EMBL" id="UYJE01008557">
    <property type="protein sequence ID" value="VDI64842.1"/>
    <property type="molecule type" value="Genomic_DNA"/>
</dbReference>
<evidence type="ECO:0000256" key="1">
    <source>
        <dbReference type="ARBA" id="ARBA00004123"/>
    </source>
</evidence>